<dbReference type="SMART" id="SM00855">
    <property type="entry name" value="PGAM"/>
    <property type="match status" value="1"/>
</dbReference>
<dbReference type="InterPro" id="IPR050275">
    <property type="entry name" value="PGM_Phosphatase"/>
</dbReference>
<accession>A0ABS5KUB1</accession>
<reference evidence="1 2" key="1">
    <citation type="submission" date="2020-02" db="EMBL/GenBank/DDBJ databases">
        <title>Acidophilic actinobacteria isolated from forest soil.</title>
        <authorList>
            <person name="Golinska P."/>
        </authorList>
    </citation>
    <scope>NUCLEOTIDE SEQUENCE [LARGE SCALE GENOMIC DNA]</scope>
    <source>
        <strain evidence="1 2">NL8</strain>
    </source>
</reference>
<dbReference type="Proteomes" id="UP000730482">
    <property type="component" value="Unassembled WGS sequence"/>
</dbReference>
<evidence type="ECO:0000313" key="1">
    <source>
        <dbReference type="EMBL" id="MBS2549626.1"/>
    </source>
</evidence>
<name>A0ABS5KUB1_9ACTN</name>
<dbReference type="PANTHER" id="PTHR48100:SF62">
    <property type="entry name" value="GLUCOSYL-3-PHOSPHOGLYCERATE PHOSPHATASE"/>
    <property type="match status" value="1"/>
</dbReference>
<comment type="caution">
    <text evidence="1">The sequence shown here is derived from an EMBL/GenBank/DDBJ whole genome shotgun (WGS) entry which is preliminary data.</text>
</comment>
<organism evidence="1 2">
    <name type="scientific">Catenulispora pinistramenti</name>
    <dbReference type="NCBI Taxonomy" id="2705254"/>
    <lineage>
        <taxon>Bacteria</taxon>
        <taxon>Bacillati</taxon>
        <taxon>Actinomycetota</taxon>
        <taxon>Actinomycetes</taxon>
        <taxon>Catenulisporales</taxon>
        <taxon>Catenulisporaceae</taxon>
        <taxon>Catenulispora</taxon>
    </lineage>
</organism>
<dbReference type="InterPro" id="IPR013078">
    <property type="entry name" value="His_Pase_superF_clade-1"/>
</dbReference>
<dbReference type="CDD" id="cd07067">
    <property type="entry name" value="HP_PGM_like"/>
    <property type="match status" value="1"/>
</dbReference>
<dbReference type="InterPro" id="IPR029033">
    <property type="entry name" value="His_PPase_superfam"/>
</dbReference>
<keyword evidence="2" id="KW-1185">Reference proteome</keyword>
<gene>
    <name evidence="1" type="ORF">KGQ19_22435</name>
</gene>
<dbReference type="PANTHER" id="PTHR48100">
    <property type="entry name" value="BROAD-SPECIFICITY PHOSPHATASE YOR283W-RELATED"/>
    <property type="match status" value="1"/>
</dbReference>
<dbReference type="RefSeq" id="WP_212011185.1">
    <property type="nucleotide sequence ID" value="NZ_JAAFYZ010000077.1"/>
</dbReference>
<protein>
    <submittedName>
        <fullName evidence="1">Histidine phosphatase family protein</fullName>
    </submittedName>
</protein>
<proteinExistence type="predicted"/>
<dbReference type="EMBL" id="JAAFYZ010000077">
    <property type="protein sequence ID" value="MBS2549626.1"/>
    <property type="molecule type" value="Genomic_DNA"/>
</dbReference>
<sequence>MNDHTRIWCLRHAESENVTAAVAGTVPAAPLTERGHTQAAAAARALADEPISAIYTSTALRTQQTAAPLAAARGIHVHTLPDLAEVGIGGAEGSTDPAIGRQTAEVLRAWILNEDLAQHVADGETGHDVIARITAAFGRIADRHPGQTVAVVGHTASLTAGLGRLCNLGGRVWGTPLPHAEPFLIDLDGHTWHCPAWPGTNQ</sequence>
<evidence type="ECO:0000313" key="2">
    <source>
        <dbReference type="Proteomes" id="UP000730482"/>
    </source>
</evidence>
<dbReference type="Gene3D" id="3.40.50.1240">
    <property type="entry name" value="Phosphoglycerate mutase-like"/>
    <property type="match status" value="1"/>
</dbReference>
<dbReference type="Pfam" id="PF00300">
    <property type="entry name" value="His_Phos_1"/>
    <property type="match status" value="1"/>
</dbReference>
<dbReference type="SUPFAM" id="SSF53254">
    <property type="entry name" value="Phosphoglycerate mutase-like"/>
    <property type="match status" value="1"/>
</dbReference>